<sequence>MALNRFRGIWRSAVFVLAAALASQTAMPASTVAAKEGVYVSSDVFFTLEQVWHAPGPDGTWLRFDLRLHNGGASPVDFNRYGVRVKDADGRAYSVRLNGVHAARVPANEERDFSYIVRLPGNIPAERLSVSVFRWGSGISARSTELGSLSVAAALAESPARRPAVRVDLRQVDSSLPGETPVRFAVGGVYPVEENGRAELLVVTEATNESARVAAIPGRLQFRLVAADGRTYPASIVSGADRPLLPGRASTVVLSAPAEGLADGDVPPILRLVSAAGSTNGAAGEAAETTIAELAPLTAAQPAKAGSTVAVTVGGGKSRVAVAIDPAKTWRTDAGLVVRASVRVRNDGNAPVAAPELSAQIQAPSLETAAEARDAVSPHADWISPGGEEMYSFAAVLPDGARADDIRLVLFESGGDQQGGARIPLLAARPAAGTAANLAESAVDYRFGEPLAVVPAGASAGQTEVSLEDLKLYENGDGFPTAVATFRVANVGRSPAFVPEFGTELVDARGNAYAGVRQTVAEPRKLLAPGVAAVVTYSYTLPPGGIGETAALHVYQADSATAASAGQPAVKLTLGAFRVAFRSDAVDDKTWTVYPFAVGIDDPVAYSFVSRDVVSFGLQFDLRVAKLAPVAVDADLFRLRFDLVDGNGQLVATQTLSLSSALSGKTKITFTNSDVSRFGSDFRVEVYAVVSTPNGEVKRRLTEIPA</sequence>
<dbReference type="EMBL" id="MOXJ01000007">
    <property type="protein sequence ID" value="PDO10943.1"/>
    <property type="molecule type" value="Genomic_DNA"/>
</dbReference>
<evidence type="ECO:0000313" key="2">
    <source>
        <dbReference type="EMBL" id="PDO10943.1"/>
    </source>
</evidence>
<evidence type="ECO:0000313" key="3">
    <source>
        <dbReference type="Proteomes" id="UP000243688"/>
    </source>
</evidence>
<proteinExistence type="predicted"/>
<protein>
    <submittedName>
        <fullName evidence="2">Uncharacterized protein</fullName>
    </submittedName>
</protein>
<dbReference type="AlphaFoldDB" id="A0A2A6E1T0"/>
<feature type="signal peptide" evidence="1">
    <location>
        <begin position="1"/>
        <end position="28"/>
    </location>
</feature>
<organism evidence="2 3">
    <name type="scientific">Candidatus Reconcilbacillus cellulovorans</name>
    <dbReference type="NCBI Taxonomy" id="1906605"/>
    <lineage>
        <taxon>Bacteria</taxon>
        <taxon>Bacillati</taxon>
        <taxon>Bacillota</taxon>
        <taxon>Bacilli</taxon>
        <taxon>Bacillales</taxon>
        <taxon>Paenibacillaceae</taxon>
        <taxon>Candidatus Reconcilbacillus</taxon>
    </lineage>
</organism>
<keyword evidence="1" id="KW-0732">Signal</keyword>
<reference evidence="2 3" key="1">
    <citation type="submission" date="2016-12" db="EMBL/GenBank/DDBJ databases">
        <title>Candidatus Reconcilibacillus cellulovorans genome.</title>
        <authorList>
            <person name="Kolinko S."/>
            <person name="Wu Y.-W."/>
            <person name="Tachea F."/>
            <person name="Denzel E."/>
            <person name="Hiras J."/>
            <person name="Baecker N."/>
            <person name="Chan L.J."/>
            <person name="Eichorst S.A."/>
            <person name="Frey D."/>
            <person name="Adams P.D."/>
            <person name="Pray T."/>
            <person name="Tanjore D."/>
            <person name="Petzold C.J."/>
            <person name="Gladden J.M."/>
            <person name="Simmons B.A."/>
            <person name="Singer S.W."/>
        </authorList>
    </citation>
    <scope>NUCLEOTIDE SEQUENCE [LARGE SCALE GENOMIC DNA]</scope>
    <source>
        <strain evidence="2">JTherm</strain>
    </source>
</reference>
<evidence type="ECO:0000256" key="1">
    <source>
        <dbReference type="SAM" id="SignalP"/>
    </source>
</evidence>
<comment type="caution">
    <text evidence="2">The sequence shown here is derived from an EMBL/GenBank/DDBJ whole genome shotgun (WGS) entry which is preliminary data.</text>
</comment>
<dbReference type="Proteomes" id="UP000243688">
    <property type="component" value="Unassembled WGS sequence"/>
</dbReference>
<name>A0A2A6E1T0_9BACL</name>
<feature type="chain" id="PRO_5039648832" evidence="1">
    <location>
        <begin position="29"/>
        <end position="706"/>
    </location>
</feature>
<accession>A0A2A6E1T0</accession>
<gene>
    <name evidence="2" type="ORF">BLM47_04530</name>
</gene>